<comment type="caution">
    <text evidence="1">The sequence shown here is derived from an EMBL/GenBank/DDBJ whole genome shotgun (WGS) entry which is preliminary data.</text>
</comment>
<name>A0A512P9S8_9CELL</name>
<organism evidence="1 2">
    <name type="scientific">Cellulomonas soli</name>
    <dbReference type="NCBI Taxonomy" id="931535"/>
    <lineage>
        <taxon>Bacteria</taxon>
        <taxon>Bacillati</taxon>
        <taxon>Actinomycetota</taxon>
        <taxon>Actinomycetes</taxon>
        <taxon>Micrococcales</taxon>
        <taxon>Cellulomonadaceae</taxon>
        <taxon>Cellulomonas</taxon>
    </lineage>
</organism>
<proteinExistence type="predicted"/>
<sequence length="189" mass="19018">MPVLHRTVRHDQGCLRRPPAPVRLGLAAVLASGVLLTASACSSSAPATLAPTATEAMPSASPTETLLAESADTYSAVGALVEGFPSDLVPVPEGAEVLVSAAEPVDGSDLVEISLNLRSAQDAPGLLEAVRAPLVAAGFTEAPVGTPEAGLAAQSTFSRSDGTELLVVGVLDRDGERTLTLGGQVRTGS</sequence>
<dbReference type="AlphaFoldDB" id="A0A512P9S8"/>
<dbReference type="EMBL" id="BKAL01000002">
    <property type="protein sequence ID" value="GEP67959.1"/>
    <property type="molecule type" value="Genomic_DNA"/>
</dbReference>
<reference evidence="1 2" key="1">
    <citation type="submission" date="2019-07" db="EMBL/GenBank/DDBJ databases">
        <title>Whole genome shotgun sequence of Cellulomonas soli NBRC 109434.</title>
        <authorList>
            <person name="Hosoyama A."/>
            <person name="Uohara A."/>
            <person name="Ohji S."/>
            <person name="Ichikawa N."/>
        </authorList>
    </citation>
    <scope>NUCLEOTIDE SEQUENCE [LARGE SCALE GENOMIC DNA]</scope>
    <source>
        <strain evidence="1 2">NBRC 109434</strain>
    </source>
</reference>
<accession>A0A512P9S8</accession>
<protein>
    <submittedName>
        <fullName evidence="1">Uncharacterized protein</fullName>
    </submittedName>
</protein>
<evidence type="ECO:0000313" key="1">
    <source>
        <dbReference type="EMBL" id="GEP67959.1"/>
    </source>
</evidence>
<gene>
    <name evidence="1" type="ORF">CSO01_06740</name>
</gene>
<dbReference type="Proteomes" id="UP000321798">
    <property type="component" value="Unassembled WGS sequence"/>
</dbReference>
<keyword evidence="2" id="KW-1185">Reference proteome</keyword>
<evidence type="ECO:0000313" key="2">
    <source>
        <dbReference type="Proteomes" id="UP000321798"/>
    </source>
</evidence>